<dbReference type="PROSITE" id="PS50879">
    <property type="entry name" value="RNASE_H_1"/>
    <property type="match status" value="1"/>
</dbReference>
<dbReference type="STRING" id="937218.SAMN06297251_12336"/>
<dbReference type="InterPro" id="IPR036397">
    <property type="entry name" value="RNaseH_sf"/>
</dbReference>
<dbReference type="Gene3D" id="3.30.420.10">
    <property type="entry name" value="Ribonuclease H-like superfamily/Ribonuclease H"/>
    <property type="match status" value="1"/>
</dbReference>
<reference evidence="2 3" key="1">
    <citation type="submission" date="2017-04" db="EMBL/GenBank/DDBJ databases">
        <authorList>
            <person name="Afonso C.L."/>
            <person name="Miller P.J."/>
            <person name="Scott M.A."/>
            <person name="Spackman E."/>
            <person name="Goraichik I."/>
            <person name="Dimitrov K.M."/>
            <person name="Suarez D.L."/>
            <person name="Swayne D.E."/>
        </authorList>
    </citation>
    <scope>NUCLEOTIDE SEQUENCE [LARGE SCALE GENOMIC DNA]</scope>
    <source>
        <strain evidence="2 3">CGMCC 1.10972</strain>
    </source>
</reference>
<dbReference type="InterPro" id="IPR012337">
    <property type="entry name" value="RNaseH-like_sf"/>
</dbReference>
<evidence type="ECO:0000313" key="3">
    <source>
        <dbReference type="Proteomes" id="UP000192656"/>
    </source>
</evidence>
<dbReference type="GO" id="GO:0004523">
    <property type="term" value="F:RNA-DNA hybrid ribonuclease activity"/>
    <property type="evidence" value="ECO:0007669"/>
    <property type="project" value="InterPro"/>
</dbReference>
<organism evidence="2 3">
    <name type="scientific">Fulvimarina manganoxydans</name>
    <dbReference type="NCBI Taxonomy" id="937218"/>
    <lineage>
        <taxon>Bacteria</taxon>
        <taxon>Pseudomonadati</taxon>
        <taxon>Pseudomonadota</taxon>
        <taxon>Alphaproteobacteria</taxon>
        <taxon>Hyphomicrobiales</taxon>
        <taxon>Aurantimonadaceae</taxon>
        <taxon>Fulvimarina</taxon>
    </lineage>
</organism>
<dbReference type="AlphaFoldDB" id="A0A1W2EAP1"/>
<feature type="domain" description="RNase H type-1" evidence="1">
    <location>
        <begin position="12"/>
        <end position="96"/>
    </location>
</feature>
<dbReference type="EMBL" id="FWXR01000023">
    <property type="protein sequence ID" value="SMD06849.1"/>
    <property type="molecule type" value="Genomic_DNA"/>
</dbReference>
<dbReference type="GO" id="GO:0003676">
    <property type="term" value="F:nucleic acid binding"/>
    <property type="evidence" value="ECO:0007669"/>
    <property type="project" value="InterPro"/>
</dbReference>
<dbReference type="InterPro" id="IPR002156">
    <property type="entry name" value="RNaseH_domain"/>
</dbReference>
<protein>
    <submittedName>
        <fullName evidence="2">RNase H</fullName>
    </submittedName>
</protein>
<evidence type="ECO:0000313" key="2">
    <source>
        <dbReference type="EMBL" id="SMD06849.1"/>
    </source>
</evidence>
<name>A0A1W2EAP1_9HYPH</name>
<proteinExistence type="predicted"/>
<dbReference type="Proteomes" id="UP000192656">
    <property type="component" value="Unassembled WGS sequence"/>
</dbReference>
<gene>
    <name evidence="2" type="ORF">SAMN06297251_12336</name>
</gene>
<keyword evidence="3" id="KW-1185">Reference proteome</keyword>
<accession>A0A1W2EAP1</accession>
<dbReference type="SUPFAM" id="SSF53098">
    <property type="entry name" value="Ribonuclease H-like"/>
    <property type="match status" value="1"/>
</dbReference>
<sequence>MNTEDTIAGIRAGRHYLIHTDGACSGNPGPGGCAALLQLFDGLTMLKEREIKRAELKTTNNRMQLRAALVGLRALEVNDTPAIIVSDSAYLVDGMN</sequence>
<dbReference type="Pfam" id="PF00075">
    <property type="entry name" value="RNase_H"/>
    <property type="match status" value="1"/>
</dbReference>
<evidence type="ECO:0000259" key="1">
    <source>
        <dbReference type="PROSITE" id="PS50879"/>
    </source>
</evidence>